<dbReference type="GO" id="GO:0004377">
    <property type="term" value="F:GDP-Man:Man(3)GlcNAc(2)-PP-Dol alpha-1,2-mannosyltransferase activity"/>
    <property type="evidence" value="ECO:0007669"/>
    <property type="project" value="InterPro"/>
</dbReference>
<protein>
    <recommendedName>
        <fullName evidence="1">Glycosyl transferase family 1 domain-containing protein</fullName>
    </recommendedName>
</protein>
<dbReference type="GO" id="GO:0006487">
    <property type="term" value="P:protein N-linked glycosylation"/>
    <property type="evidence" value="ECO:0007669"/>
    <property type="project" value="TreeGrafter"/>
</dbReference>
<accession>A0A0G0AAI1</accession>
<dbReference type="InterPro" id="IPR038013">
    <property type="entry name" value="ALG11"/>
</dbReference>
<feature type="domain" description="Glycosyl transferase family 1" evidence="1">
    <location>
        <begin position="154"/>
        <end position="326"/>
    </location>
</feature>
<reference evidence="2 3" key="1">
    <citation type="journal article" date="2015" name="Nature">
        <title>rRNA introns, odd ribosomes, and small enigmatic genomes across a large radiation of phyla.</title>
        <authorList>
            <person name="Brown C.T."/>
            <person name="Hug L.A."/>
            <person name="Thomas B.C."/>
            <person name="Sharon I."/>
            <person name="Castelle C.J."/>
            <person name="Singh A."/>
            <person name="Wilkins M.J."/>
            <person name="Williams K.H."/>
            <person name="Banfield J.F."/>
        </authorList>
    </citation>
    <scope>NUCLEOTIDE SEQUENCE [LARGE SCALE GENOMIC DNA]</scope>
</reference>
<comment type="caution">
    <text evidence="2">The sequence shown here is derived from an EMBL/GenBank/DDBJ whole genome shotgun (WGS) entry which is preliminary data.</text>
</comment>
<dbReference type="GO" id="GO:0016020">
    <property type="term" value="C:membrane"/>
    <property type="evidence" value="ECO:0007669"/>
    <property type="project" value="TreeGrafter"/>
</dbReference>
<dbReference type="AlphaFoldDB" id="A0A0G0AAI1"/>
<proteinExistence type="predicted"/>
<sequence length="346" mass="39282">MGKASLYNPYLDTLGGGEKYTLSFAKVLAEDLGFDVDIEWKDKNIKEKLTKRFGIKLPKNVNFVKDINRGEGYDVCFWVSDGSVPTLRAKNNYLHFQVPFTNVNGNSLLNKMKLFRIKKIICNSKFTKNVIDKEYTVNSLVLYPPVDTKLFKPKRKENIVLYVGRFSNLVQNKGHKILITEFKKLVKDKSYHNWKLILAGGTEVGVGEYVNKLKKICSGYNIDIVESPSFKKIVDIYGKSKFFWSAAGFGIDEEKNPEKVEHFGITLVESMAAGCVPIVFNSGGFKEIIVNGINGFLWEYKSDLVKITKKVLSKPGIYKSISKSATESAKEFSHEIFKKKMLELMT</sequence>
<dbReference type="SUPFAM" id="SSF53756">
    <property type="entry name" value="UDP-Glycosyltransferase/glycogen phosphorylase"/>
    <property type="match status" value="1"/>
</dbReference>
<dbReference type="EMBL" id="LBOZ01000001">
    <property type="protein sequence ID" value="KKP48291.1"/>
    <property type="molecule type" value="Genomic_DNA"/>
</dbReference>
<evidence type="ECO:0000259" key="1">
    <source>
        <dbReference type="Pfam" id="PF00534"/>
    </source>
</evidence>
<organism evidence="2 3">
    <name type="scientific">Candidatus Woesebacteria bacterium GW2011_GWA2_33_28</name>
    <dbReference type="NCBI Taxonomy" id="1618561"/>
    <lineage>
        <taxon>Bacteria</taxon>
        <taxon>Candidatus Woeseibacteriota</taxon>
    </lineage>
</organism>
<evidence type="ECO:0000313" key="2">
    <source>
        <dbReference type="EMBL" id="KKP48291.1"/>
    </source>
</evidence>
<dbReference type="PANTHER" id="PTHR45919">
    <property type="entry name" value="GDP-MAN:MAN(3)GLCNAC(2)-PP-DOL ALPHA-1,2-MANNOSYLTRANSFERASE"/>
    <property type="match status" value="1"/>
</dbReference>
<gene>
    <name evidence="2" type="ORF">UR38_C0001G0087</name>
</gene>
<dbReference type="Gene3D" id="3.40.50.2000">
    <property type="entry name" value="Glycogen Phosphorylase B"/>
    <property type="match status" value="1"/>
</dbReference>
<dbReference type="Pfam" id="PF00534">
    <property type="entry name" value="Glycos_transf_1"/>
    <property type="match status" value="1"/>
</dbReference>
<dbReference type="Proteomes" id="UP000033995">
    <property type="component" value="Unassembled WGS sequence"/>
</dbReference>
<dbReference type="InterPro" id="IPR001296">
    <property type="entry name" value="Glyco_trans_1"/>
</dbReference>
<name>A0A0G0AAI1_9BACT</name>
<evidence type="ECO:0000313" key="3">
    <source>
        <dbReference type="Proteomes" id="UP000033995"/>
    </source>
</evidence>
<dbReference type="PANTHER" id="PTHR45919:SF1">
    <property type="entry name" value="GDP-MAN:MAN(3)GLCNAC(2)-PP-DOL ALPHA-1,2-MANNOSYLTRANSFERASE"/>
    <property type="match status" value="1"/>
</dbReference>